<evidence type="ECO:0000256" key="1">
    <source>
        <dbReference type="ARBA" id="ARBA00006739"/>
    </source>
</evidence>
<protein>
    <submittedName>
        <fullName evidence="3">Glycosyl transferase family 2</fullName>
    </submittedName>
</protein>
<accession>A0A1G5KCD3</accession>
<keyword evidence="3" id="KW-0808">Transferase</keyword>
<dbReference type="PANTHER" id="PTHR22916">
    <property type="entry name" value="GLYCOSYLTRANSFERASE"/>
    <property type="match status" value="1"/>
</dbReference>
<dbReference type="Proteomes" id="UP000198538">
    <property type="component" value="Unassembled WGS sequence"/>
</dbReference>
<dbReference type="PANTHER" id="PTHR22916:SF3">
    <property type="entry name" value="UDP-GLCNAC:BETAGAL BETA-1,3-N-ACETYLGLUCOSAMINYLTRANSFERASE-LIKE PROTEIN 1"/>
    <property type="match status" value="1"/>
</dbReference>
<dbReference type="EMBL" id="FMVM01000014">
    <property type="protein sequence ID" value="SCY98094.1"/>
    <property type="molecule type" value="Genomic_DNA"/>
</dbReference>
<dbReference type="InterPro" id="IPR001173">
    <property type="entry name" value="Glyco_trans_2-like"/>
</dbReference>
<feature type="domain" description="Glycosyltransferase 2-like" evidence="2">
    <location>
        <begin position="6"/>
        <end position="132"/>
    </location>
</feature>
<dbReference type="AlphaFoldDB" id="A0A1G5KCD3"/>
<sequence length="452" mass="51929">MQPKVSMVISCYNKVKYISDMLDSVVNQKWDNIEVILINDGSSDGTRDVISRYAEKLTSRGYQVIIVDQENQGVAAAVRNGLKLVTGEFVCMPDCDDLLHEEYVSSMVNALDQFPDVNCVVCDEVRNRWDAGFAPNINNSEMTLVSNHDQNLLTKYLMKKLTTSVAVILFRASLITKLRLIDHFIIQLSNTQEEQLWLPILASESSIIYLRKTLYTYIVRKDSIITSQTDMKTIYQYAETRCQLSQNMLRSCIDSSEKIDFYSKIISLNKYELILRRIRRNLHLKSYEKYNIDQYVKAVNDSDLLPSKLNEKFVEKVGFSVAFYAVSNYLMSYSPGKKDTLTVIHKAKGRLIAYGAGFVAKSTLEDFIKCSIIPNEVWDIKAKQDDHLFGIRLVKPDFDSLTKDDTAIIFMYGNKDVEFKLRETECNVFYFQDVINDLSAKYFPELIVSSDE</sequence>
<evidence type="ECO:0000259" key="2">
    <source>
        <dbReference type="Pfam" id="PF00535"/>
    </source>
</evidence>
<comment type="similarity">
    <text evidence="1">Belongs to the glycosyltransferase 2 family.</text>
</comment>
<dbReference type="SUPFAM" id="SSF53448">
    <property type="entry name" value="Nucleotide-diphospho-sugar transferases"/>
    <property type="match status" value="1"/>
</dbReference>
<dbReference type="GO" id="GO:0016758">
    <property type="term" value="F:hexosyltransferase activity"/>
    <property type="evidence" value="ECO:0007669"/>
    <property type="project" value="UniProtKB-ARBA"/>
</dbReference>
<dbReference type="Gene3D" id="3.90.550.10">
    <property type="entry name" value="Spore Coat Polysaccharide Biosynthesis Protein SpsA, Chain A"/>
    <property type="match status" value="1"/>
</dbReference>
<dbReference type="Pfam" id="PF00535">
    <property type="entry name" value="Glycos_transf_2"/>
    <property type="match status" value="1"/>
</dbReference>
<dbReference type="CDD" id="cd00761">
    <property type="entry name" value="Glyco_tranf_GTA_type"/>
    <property type="match status" value="1"/>
</dbReference>
<evidence type="ECO:0000313" key="3">
    <source>
        <dbReference type="EMBL" id="SCY98094.1"/>
    </source>
</evidence>
<dbReference type="RefSeq" id="WP_090923244.1">
    <property type="nucleotide sequence ID" value="NZ_FMVM01000014.1"/>
</dbReference>
<name>A0A1G5KCD3_9BACL</name>
<organism evidence="3 4">
    <name type="scientific">Paenibacillus polysaccharolyticus</name>
    <dbReference type="NCBI Taxonomy" id="582692"/>
    <lineage>
        <taxon>Bacteria</taxon>
        <taxon>Bacillati</taxon>
        <taxon>Bacillota</taxon>
        <taxon>Bacilli</taxon>
        <taxon>Bacillales</taxon>
        <taxon>Paenibacillaceae</taxon>
        <taxon>Paenibacillus</taxon>
    </lineage>
</organism>
<keyword evidence="4" id="KW-1185">Reference proteome</keyword>
<evidence type="ECO:0000313" key="4">
    <source>
        <dbReference type="Proteomes" id="UP000198538"/>
    </source>
</evidence>
<gene>
    <name evidence="3" type="ORF">SAMN05720606_11485</name>
</gene>
<reference evidence="4" key="1">
    <citation type="submission" date="2016-10" db="EMBL/GenBank/DDBJ databases">
        <authorList>
            <person name="Varghese N."/>
            <person name="Submissions S."/>
        </authorList>
    </citation>
    <scope>NUCLEOTIDE SEQUENCE [LARGE SCALE GENOMIC DNA]</scope>
    <source>
        <strain evidence="4">BL9</strain>
    </source>
</reference>
<dbReference type="InterPro" id="IPR029044">
    <property type="entry name" value="Nucleotide-diphossugar_trans"/>
</dbReference>
<proteinExistence type="inferred from homology"/>
<dbReference type="STRING" id="582692.SAMN05720606_11485"/>